<dbReference type="Pfam" id="PF00732">
    <property type="entry name" value="GMC_oxred_N"/>
    <property type="match status" value="1"/>
</dbReference>
<keyword evidence="6 17" id="KW-0560">Oxidoreductase</keyword>
<evidence type="ECO:0000256" key="9">
    <source>
        <dbReference type="ARBA" id="ARBA00023221"/>
    </source>
</evidence>
<dbReference type="InterPro" id="IPR052542">
    <property type="entry name" value="Cholesterol_Oxidase"/>
</dbReference>
<evidence type="ECO:0000256" key="7">
    <source>
        <dbReference type="ARBA" id="ARBA00023098"/>
    </source>
</evidence>
<comment type="similarity">
    <text evidence="2">Belongs to the GMC oxidoreductase family.</text>
</comment>
<dbReference type="RefSeq" id="WP_006902021.1">
    <property type="nucleotide sequence ID" value="NZ_CAACYD010000007.1"/>
</dbReference>
<dbReference type="AlphaFoldDB" id="A0ABD7V7M3"/>
<evidence type="ECO:0000256" key="2">
    <source>
        <dbReference type="ARBA" id="ARBA00010790"/>
    </source>
</evidence>
<evidence type="ECO:0000256" key="5">
    <source>
        <dbReference type="ARBA" id="ARBA00022827"/>
    </source>
</evidence>
<protein>
    <recommendedName>
        <fullName evidence="14">Cholesterol oxidase</fullName>
        <ecNumber evidence="13">1.1.3.6</ecNumber>
        <ecNumber evidence="11">5.3.3.1</ecNumber>
    </recommendedName>
    <alternativeName>
        <fullName evidence="15">Cholesterol isomerase</fullName>
    </alternativeName>
</protein>
<evidence type="ECO:0000256" key="10">
    <source>
        <dbReference type="ARBA" id="ARBA00023235"/>
    </source>
</evidence>
<dbReference type="Pfam" id="PF05199">
    <property type="entry name" value="GMC_oxred_C"/>
    <property type="match status" value="1"/>
</dbReference>
<dbReference type="Pfam" id="PF13450">
    <property type="entry name" value="NAD_binding_8"/>
    <property type="match status" value="1"/>
</dbReference>
<evidence type="ECO:0000256" key="14">
    <source>
        <dbReference type="ARBA" id="ARBA00049744"/>
    </source>
</evidence>
<keyword evidence="7" id="KW-0443">Lipid metabolism</keyword>
<keyword evidence="9" id="KW-0753">Steroid metabolism</keyword>
<keyword evidence="3" id="KW-0153">Cholesterol metabolism</keyword>
<evidence type="ECO:0000256" key="4">
    <source>
        <dbReference type="ARBA" id="ARBA00022630"/>
    </source>
</evidence>
<sequence>MTRTDRHDADHYDAIVIGSGFGGSVAALRLTEKGYRVAVLESGRRFADEDLPKTSWRLRDYVWAPALGLFGVQRMHPLRDVLVMAGAGVGGGSLNYANTLYRPLPAFFDDPHWGRITDWASELDPYYDQASRMLGVTTYPRETPADKVIRKIAQDMGAGDTFVHTPVGVYFGEPGKTVEDPFFGGVGPARTGCTDCGSCMTGCRVGAKNTLVKNYLYLAEQAGATIIPMTTVDTVYPRSEGGYVVESHRTGRRWSRRGRRVFTADHVVFAAGTYGTNKLLLDMQQKGHLPGLSKRLGKVVRTNSEAVLAATARNRKVDYTEGVAITSSFHPNDHTHIEPVRYGKGSNLIGLLQAMLIDGDGPLPRPLMAIVEAIRHPIVTARSLWVRNWSERTIIALVMQTADNSLELFSGRGRFGPMLRSRKGAGDPPPTWIPEGHEAVRRVADEIDGDPGGSFVDWLNIPMTAHFLGGCSIGNSAEDGVIDPYHRVFNHPGLHVVDGSAVSANLGVNPSLTITAQAERALAMWPNAGEADPRPALGEPYRPVAPVPPVRPTVPAHAPAALRLPIEPISNAG</sequence>
<gene>
    <name evidence="17" type="primary">choD_2</name>
    <name evidence="17" type="ORF">NCTC8139_03498</name>
</gene>
<dbReference type="InterPro" id="IPR000172">
    <property type="entry name" value="GMC_OxRdtase_N"/>
</dbReference>
<keyword evidence="5" id="KW-0274">FAD</keyword>
<comment type="pathway">
    <text evidence="12">Steroid metabolism; cholesterol degradation.</text>
</comment>
<evidence type="ECO:0000256" key="11">
    <source>
        <dbReference type="ARBA" id="ARBA00038856"/>
    </source>
</evidence>
<keyword evidence="10" id="KW-0413">Isomerase</keyword>
<dbReference type="InterPro" id="IPR001763">
    <property type="entry name" value="Rhodanese-like_dom"/>
</dbReference>
<evidence type="ECO:0000256" key="3">
    <source>
        <dbReference type="ARBA" id="ARBA00022548"/>
    </source>
</evidence>
<dbReference type="PANTHER" id="PTHR47470">
    <property type="entry name" value="CHOLESTEROL OXIDASE"/>
    <property type="match status" value="1"/>
</dbReference>
<feature type="domain" description="Rhodanese" evidence="16">
    <location>
        <begin position="18"/>
        <end position="55"/>
    </location>
</feature>
<evidence type="ECO:0000313" key="17">
    <source>
        <dbReference type="EMBL" id="VFA89921.1"/>
    </source>
</evidence>
<evidence type="ECO:0000256" key="6">
    <source>
        <dbReference type="ARBA" id="ARBA00023002"/>
    </source>
</evidence>
<evidence type="ECO:0000256" key="15">
    <source>
        <dbReference type="ARBA" id="ARBA00049778"/>
    </source>
</evidence>
<organism evidence="17 18">
    <name type="scientific">Gordonia paraffinivorans</name>
    <dbReference type="NCBI Taxonomy" id="175628"/>
    <lineage>
        <taxon>Bacteria</taxon>
        <taxon>Bacillati</taxon>
        <taxon>Actinomycetota</taxon>
        <taxon>Actinomycetes</taxon>
        <taxon>Mycobacteriales</taxon>
        <taxon>Gordoniaceae</taxon>
        <taxon>Gordonia</taxon>
    </lineage>
</organism>
<dbReference type="InterPro" id="IPR036188">
    <property type="entry name" value="FAD/NAD-bd_sf"/>
</dbReference>
<dbReference type="EC" id="1.1.3.6" evidence="13"/>
<evidence type="ECO:0000256" key="12">
    <source>
        <dbReference type="ARBA" id="ARBA00049645"/>
    </source>
</evidence>
<comment type="caution">
    <text evidence="17">The sequence shown here is derived from an EMBL/GenBank/DDBJ whole genome shotgun (WGS) entry which is preliminary data.</text>
</comment>
<comment type="cofactor">
    <cofactor evidence="1">
        <name>FAD</name>
        <dbReference type="ChEBI" id="CHEBI:57692"/>
    </cofactor>
</comment>
<evidence type="ECO:0000256" key="8">
    <source>
        <dbReference type="ARBA" id="ARBA00023166"/>
    </source>
</evidence>
<dbReference type="SUPFAM" id="SSF51905">
    <property type="entry name" value="FAD/NAD(P)-binding domain"/>
    <property type="match status" value="1"/>
</dbReference>
<evidence type="ECO:0000313" key="18">
    <source>
        <dbReference type="Proteomes" id="UP000360750"/>
    </source>
</evidence>
<dbReference type="Gene3D" id="3.50.50.60">
    <property type="entry name" value="FAD/NAD(P)-binding domain"/>
    <property type="match status" value="3"/>
</dbReference>
<dbReference type="EMBL" id="CAACYD010000007">
    <property type="protein sequence ID" value="VFA89921.1"/>
    <property type="molecule type" value="Genomic_DNA"/>
</dbReference>
<evidence type="ECO:0000256" key="1">
    <source>
        <dbReference type="ARBA" id="ARBA00001974"/>
    </source>
</evidence>
<name>A0ABD7V7M3_9ACTN</name>
<evidence type="ECO:0000259" key="16">
    <source>
        <dbReference type="PROSITE" id="PS50206"/>
    </source>
</evidence>
<dbReference type="InterPro" id="IPR007867">
    <property type="entry name" value="GMC_OxRtase_C"/>
</dbReference>
<dbReference type="PROSITE" id="PS50206">
    <property type="entry name" value="RHODANESE_3"/>
    <property type="match status" value="1"/>
</dbReference>
<dbReference type="GO" id="GO:0016995">
    <property type="term" value="F:cholesterol oxidase activity"/>
    <property type="evidence" value="ECO:0007669"/>
    <property type="project" value="UniProtKB-EC"/>
</dbReference>
<dbReference type="GO" id="GO:0008203">
    <property type="term" value="P:cholesterol metabolic process"/>
    <property type="evidence" value="ECO:0007669"/>
    <property type="project" value="UniProtKB-KW"/>
</dbReference>
<dbReference type="Proteomes" id="UP000360750">
    <property type="component" value="Unassembled WGS sequence"/>
</dbReference>
<evidence type="ECO:0000256" key="13">
    <source>
        <dbReference type="ARBA" id="ARBA00049723"/>
    </source>
</evidence>
<dbReference type="EC" id="5.3.3.1" evidence="11"/>
<dbReference type="PANTHER" id="PTHR47470:SF1">
    <property type="entry name" value="FAD-DEPENDENT OXIDOREDUCTASE 2 FAD BINDING DOMAIN-CONTAINING PROTEIN"/>
    <property type="match status" value="1"/>
</dbReference>
<proteinExistence type="inferred from homology"/>
<reference evidence="17 18" key="1">
    <citation type="submission" date="2019-02" db="EMBL/GenBank/DDBJ databases">
        <authorList>
            <consortium name="Pathogen Informatics"/>
        </authorList>
    </citation>
    <scope>NUCLEOTIDE SEQUENCE [LARGE SCALE GENOMIC DNA]</scope>
    <source>
        <strain evidence="17 18">3012STDY6756503</strain>
    </source>
</reference>
<keyword evidence="8" id="KW-1207">Sterol metabolism</keyword>
<keyword evidence="4" id="KW-0285">Flavoprotein</keyword>
<dbReference type="GO" id="GO:0004769">
    <property type="term" value="F:steroid Delta-isomerase activity"/>
    <property type="evidence" value="ECO:0007669"/>
    <property type="project" value="UniProtKB-EC"/>
</dbReference>
<dbReference type="GeneID" id="60751471"/>
<accession>A0ABD7V7M3</accession>